<evidence type="ECO:0000313" key="3">
    <source>
        <dbReference type="Proteomes" id="UP000696485"/>
    </source>
</evidence>
<dbReference type="GO" id="GO:0003677">
    <property type="term" value="F:DNA binding"/>
    <property type="evidence" value="ECO:0007669"/>
    <property type="project" value="UniProtKB-KW"/>
</dbReference>
<name>A0A9P5VGA1_9FUNG</name>
<keyword evidence="3" id="KW-1185">Reference proteome</keyword>
<accession>A0A9P5VGA1</accession>
<keyword evidence="1" id="KW-0238">DNA-binding</keyword>
<comment type="caution">
    <text evidence="2">The sequence shown here is derived from an EMBL/GenBank/DDBJ whole genome shotgun (WGS) entry which is preliminary data.</text>
</comment>
<gene>
    <name evidence="2" type="ORF">BG006_003780</name>
</gene>
<proteinExistence type="predicted"/>
<protein>
    <submittedName>
        <fullName evidence="2">Uncharacterized protein</fullName>
    </submittedName>
</protein>
<evidence type="ECO:0000256" key="1">
    <source>
        <dbReference type="ARBA" id="ARBA00023125"/>
    </source>
</evidence>
<dbReference type="Proteomes" id="UP000696485">
    <property type="component" value="Unassembled WGS sequence"/>
</dbReference>
<reference evidence="2" key="1">
    <citation type="journal article" date="2020" name="Fungal Divers.">
        <title>Resolving the Mortierellaceae phylogeny through synthesis of multi-gene phylogenetics and phylogenomics.</title>
        <authorList>
            <person name="Vandepol N."/>
            <person name="Liber J."/>
            <person name="Desiro A."/>
            <person name="Na H."/>
            <person name="Kennedy M."/>
            <person name="Barry K."/>
            <person name="Grigoriev I.V."/>
            <person name="Miller A.N."/>
            <person name="O'Donnell K."/>
            <person name="Stajich J.E."/>
            <person name="Bonito G."/>
        </authorList>
    </citation>
    <scope>NUCLEOTIDE SEQUENCE</scope>
    <source>
        <strain evidence="2">NVP1</strain>
    </source>
</reference>
<evidence type="ECO:0000313" key="2">
    <source>
        <dbReference type="EMBL" id="KAF9315268.1"/>
    </source>
</evidence>
<sequence>MTDTSTEKYRLAAKELVYDTFMLSHQETEPQQGASQDSRLAALNAVCQREEELVANLQSSSNCLADNTRDAYRIIFEDYKKFCNDNYSSKTFKRYEVNPRKVLAYLQYLYAQRTPKHIGPTPAVRHIFLDQETVKANRVPIEGALETVDLARYVDAEEAAGRASCRADGGCTIYTPYSYSKIEHGYAALNTLQKLQQAWSTEPNTAQPLATYKLIEDSMKGYAKSLVGGILRPEHVERNEKGELTHSGRDVSTNSNATNYYTVAEHIRCLLYTWHQPINGRSIMIQEHFVLAV</sequence>
<dbReference type="EMBL" id="JAAAUY010002097">
    <property type="protein sequence ID" value="KAF9315268.1"/>
    <property type="molecule type" value="Genomic_DNA"/>
</dbReference>
<organism evidence="2 3">
    <name type="scientific">Podila minutissima</name>
    <dbReference type="NCBI Taxonomy" id="64525"/>
    <lineage>
        <taxon>Eukaryota</taxon>
        <taxon>Fungi</taxon>
        <taxon>Fungi incertae sedis</taxon>
        <taxon>Mucoromycota</taxon>
        <taxon>Mortierellomycotina</taxon>
        <taxon>Mortierellomycetes</taxon>
        <taxon>Mortierellales</taxon>
        <taxon>Mortierellaceae</taxon>
        <taxon>Podila</taxon>
    </lineage>
</organism>
<dbReference type="Gene3D" id="1.10.150.130">
    <property type="match status" value="1"/>
</dbReference>
<dbReference type="InterPro" id="IPR010998">
    <property type="entry name" value="Integrase_recombinase_N"/>
</dbReference>
<dbReference type="AlphaFoldDB" id="A0A9P5VGA1"/>